<comment type="similarity">
    <text evidence="1 9">Belongs to the paramyxoviruses nucleocapsid family.</text>
</comment>
<evidence type="ECO:0000313" key="11">
    <source>
        <dbReference type="EMBL" id="ADI80723.1"/>
    </source>
</evidence>
<keyword evidence="3 9" id="KW-0167">Capsid protein</keyword>
<evidence type="ECO:0000313" key="12">
    <source>
        <dbReference type="Proteomes" id="UP000162341"/>
    </source>
</evidence>
<evidence type="ECO:0000256" key="6">
    <source>
        <dbReference type="ARBA" id="ARBA00023086"/>
    </source>
</evidence>
<feature type="compositionally biased region" description="Basic and acidic residues" evidence="10">
    <location>
        <begin position="492"/>
        <end position="501"/>
    </location>
</feature>
<feature type="region of interest" description="Disordered" evidence="10">
    <location>
        <begin position="420"/>
        <end position="456"/>
    </location>
</feature>
<name>D8WJ36_9MONO</name>
<evidence type="ECO:0000256" key="3">
    <source>
        <dbReference type="ARBA" id="ARBA00022561"/>
    </source>
</evidence>
<dbReference type="GO" id="GO:1990904">
    <property type="term" value="C:ribonucleoprotein complex"/>
    <property type="evidence" value="ECO:0007669"/>
    <property type="project" value="UniProtKB-KW"/>
</dbReference>
<feature type="region of interest" description="Disordered" evidence="10">
    <location>
        <begin position="482"/>
        <end position="513"/>
    </location>
</feature>
<dbReference type="RefSeq" id="YP_009094074.1">
    <property type="nucleotide sequence ID" value="NC_025350.1"/>
</dbReference>
<protein>
    <recommendedName>
        <fullName evidence="9">Nucleocapsid</fullName>
    </recommendedName>
    <alternativeName>
        <fullName evidence="9">Nucleocapsid protein</fullName>
    </alternativeName>
</protein>
<evidence type="ECO:0000256" key="8">
    <source>
        <dbReference type="ARBA" id="ARBA00023274"/>
    </source>
</evidence>
<feature type="compositionally biased region" description="Acidic residues" evidence="10">
    <location>
        <begin position="431"/>
        <end position="446"/>
    </location>
</feature>
<reference evidence="11 12" key="1">
    <citation type="journal article" date="2010" name="Virology">
        <title>Identification and complete genome analysis of three novel paramyxoviruses, Tuhoko virus 1, 2 and 3, in fruit bats from China.</title>
        <authorList>
            <person name="Lau S.K."/>
            <person name="Woo P.C."/>
            <person name="Wong B.H."/>
            <person name="Wong A.Y."/>
            <person name="Tsoi H.W."/>
            <person name="Wang M."/>
            <person name="Lee P."/>
            <person name="Xu H."/>
            <person name="Poon R.W."/>
            <person name="Guo R."/>
            <person name="Li K.S."/>
            <person name="Chan K.H."/>
            <person name="Zheng B.J."/>
            <person name="Yuen K.Y."/>
        </authorList>
    </citation>
    <scope>NUCLEOTIDE SEQUENCE [LARGE SCALE GENOMIC DNA]</scope>
</reference>
<keyword evidence="4 9" id="KW-0946">Virion</keyword>
<evidence type="ECO:0000256" key="7">
    <source>
        <dbReference type="ARBA" id="ARBA00023200"/>
    </source>
</evidence>
<evidence type="ECO:0000256" key="1">
    <source>
        <dbReference type="ARBA" id="ARBA00007642"/>
    </source>
</evidence>
<keyword evidence="5 9" id="KW-0694">RNA-binding</keyword>
<keyword evidence="7 9" id="KW-1035">Host cytoplasm</keyword>
<dbReference type="OrthoDB" id="3094at10239"/>
<dbReference type="GO" id="GO:0019013">
    <property type="term" value="C:viral nucleocapsid"/>
    <property type="evidence" value="ECO:0007669"/>
    <property type="project" value="UniProtKB-KW"/>
</dbReference>
<gene>
    <name evidence="11" type="primary">N</name>
</gene>
<organism evidence="11 12">
    <name type="scientific">Tuhoko virus 3</name>
    <dbReference type="NCBI Taxonomy" id="798074"/>
    <lineage>
        <taxon>Viruses</taxon>
        <taxon>Riboviria</taxon>
        <taxon>Orthornavirae</taxon>
        <taxon>Negarnaviricota</taxon>
        <taxon>Haploviricotina</taxon>
        <taxon>Monjiviricetes</taxon>
        <taxon>Mononegavirales</taxon>
        <taxon>Paramyxoviridae</taxon>
        <taxon>Rubulavirinae</taxon>
        <taxon>Pararubulavirus</taxon>
        <taxon>Pararubulavirus hongkongi</taxon>
    </lineage>
</organism>
<evidence type="ECO:0000256" key="10">
    <source>
        <dbReference type="SAM" id="MobiDB-lite"/>
    </source>
</evidence>
<dbReference type="GO" id="GO:0019029">
    <property type="term" value="C:helical viral capsid"/>
    <property type="evidence" value="ECO:0007669"/>
    <property type="project" value="UniProtKB-KW"/>
</dbReference>
<keyword evidence="2 9" id="KW-1139">Helical capsid protein</keyword>
<evidence type="ECO:0000256" key="5">
    <source>
        <dbReference type="ARBA" id="ARBA00022884"/>
    </source>
</evidence>
<comment type="subunit">
    <text evidence="9">Homomultimer; forms the nucleocapsid. Binds to the viral genomic RNA. N0 interacts with the phosphoprotein (via N-terminus); this interaction allows P to chaperon N0 to avoid N polymerization before encapsidation. Interacts as N-RNA template with the phosphoprotein (via C-terminus); this interaction positions the polymerase on the template.</text>
</comment>
<proteinExistence type="inferred from homology"/>
<dbReference type="Proteomes" id="UP000162341">
    <property type="component" value="Segment"/>
</dbReference>
<evidence type="ECO:0000256" key="9">
    <source>
        <dbReference type="RuleBase" id="RU361245"/>
    </source>
</evidence>
<dbReference type="GO" id="GO:0003723">
    <property type="term" value="F:RNA binding"/>
    <property type="evidence" value="ECO:0007669"/>
    <property type="project" value="UniProtKB-KW"/>
</dbReference>
<dbReference type="GO" id="GO:0005198">
    <property type="term" value="F:structural molecule activity"/>
    <property type="evidence" value="ECO:0007669"/>
    <property type="project" value="InterPro"/>
</dbReference>
<dbReference type="Pfam" id="PF00973">
    <property type="entry name" value="Paramyxo_ncap"/>
    <property type="match status" value="1"/>
</dbReference>
<keyword evidence="8 9" id="KW-0687">Ribonucleoprotein</keyword>
<dbReference type="InterPro" id="IPR002021">
    <property type="entry name" value="Paramyx_ncap"/>
</dbReference>
<evidence type="ECO:0000256" key="4">
    <source>
        <dbReference type="ARBA" id="ARBA00022844"/>
    </source>
</evidence>
<dbReference type="EMBL" id="GU128082">
    <property type="protein sequence ID" value="ADI80723.1"/>
    <property type="molecule type" value="Viral_cRNA"/>
</dbReference>
<keyword evidence="6 9" id="KW-0543">Viral nucleoprotein</keyword>
<comment type="subcellular location">
    <subcellularLocation>
        <location evidence="9">Virion</location>
    </subcellularLocation>
    <subcellularLocation>
        <location evidence="9">Host cytoplasm</location>
    </subcellularLocation>
</comment>
<accession>D8WJ36</accession>
<comment type="function">
    <text evidence="9">Forms the helical nucleocapsid (NC), protecting the genome from nucleases.</text>
</comment>
<dbReference type="GO" id="GO:0030430">
    <property type="term" value="C:host cell cytoplasm"/>
    <property type="evidence" value="ECO:0007669"/>
    <property type="project" value="UniProtKB-SubCell"/>
</dbReference>
<sequence length="513" mass="58159">MASLFRALEQFTLEQDQGGRGNVGDQPPETLQATIKVFVINTPDPRLRYRMMCFCLRLIVSNSARTGQRHGALMTLLSLPTAVMQNHFRTAERSPDCQIERIEVDGFEPGTYRIRTNARTPLTHGEVVALEEMADDIPEALANHTPFVDAQTELEECDEMEKFLEAIYSTLIQVWIMVTKSMTAFDQPTGSDERRVAKYQQQGRLNPHYLLQGEVRRRIQLCIRQSLPIRQFLVNELQTASNQGPITGKYYAMVADIGKYIMNAGMGGFFMTIRFALGQKWPPLALAAFSGEIVKMKSLMLQYRRLGDRAKFMALLEMSEMMDFAPSNFPLLYSYAMGIGSVQDPQMRGYTFGRPYLNAAFYQLGVETANQQQGSVDKDMAAELGLTEADKRAMAATVTRLTTGRGGLQGNMGINAMARRGQQLPQPQDNVVEEDEEEDEEEEEPQNQEREVDPELERRVALRIAQDQERWARRLAEIEAERVARQAASHPPQHDATRDQIPDQQEYDSNLIE</sequence>
<evidence type="ECO:0000256" key="2">
    <source>
        <dbReference type="ARBA" id="ARBA00022497"/>
    </source>
</evidence>
<dbReference type="KEGG" id="vg:20964371"/>
<keyword evidence="12" id="KW-1185">Reference proteome</keyword>
<feature type="compositionally biased region" description="Basic and acidic residues" evidence="10">
    <location>
        <begin position="447"/>
        <end position="456"/>
    </location>
</feature>
<dbReference type="GeneID" id="20964371"/>